<evidence type="ECO:0000256" key="1">
    <source>
        <dbReference type="SAM" id="SignalP"/>
    </source>
</evidence>
<reference evidence="2" key="1">
    <citation type="journal article" date="2010" name="Mol. Biol. Evol.">
        <title>Combined EST and proteomic analysis identifies rapidly evolving seminal fluid proteins in Heliconius butterflies.</title>
        <authorList>
            <person name="Walters J.R."/>
            <person name="Harrison R.G."/>
        </authorList>
    </citation>
    <scope>NUCLEOTIDE SEQUENCE</scope>
</reference>
<evidence type="ECO:0000313" key="3">
    <source>
        <dbReference type="EMBL" id="AEU11573.1"/>
    </source>
</evidence>
<reference evidence="3" key="2">
    <citation type="journal article" date="2011" name="Evolution">
        <title>Decoupling of rapid and adaptive evolution among seminal fluid proteins in heliconius butterflies with divergent mating systems.</title>
        <authorList>
            <person name="Walters J.R."/>
            <person name="Harrison R.G."/>
        </authorList>
    </citation>
    <scope>NUCLEOTIDE SEQUENCE</scope>
</reference>
<name>D9HQ31_HELEA</name>
<protein>
    <submittedName>
        <fullName evidence="2">Seminal fluid protein HACP013</fullName>
    </submittedName>
</protein>
<organism evidence="2">
    <name type="scientific">Heliconius erato</name>
    <name type="common">Crimson patched longwing butterfly</name>
    <dbReference type="NCBI Taxonomy" id="33431"/>
    <lineage>
        <taxon>Eukaryota</taxon>
        <taxon>Metazoa</taxon>
        <taxon>Ecdysozoa</taxon>
        <taxon>Arthropoda</taxon>
        <taxon>Hexapoda</taxon>
        <taxon>Insecta</taxon>
        <taxon>Pterygota</taxon>
        <taxon>Neoptera</taxon>
        <taxon>Endopterygota</taxon>
        <taxon>Lepidoptera</taxon>
        <taxon>Glossata</taxon>
        <taxon>Ditrysia</taxon>
        <taxon>Papilionoidea</taxon>
        <taxon>Nymphalidae</taxon>
        <taxon>Heliconiinae</taxon>
        <taxon>Heliconiini</taxon>
        <taxon>Heliconius</taxon>
    </lineage>
</organism>
<accession>D9HQ31</accession>
<proteinExistence type="evidence at transcript level"/>
<keyword evidence="1" id="KW-0732">Signal</keyword>
<dbReference type="EMBL" id="HM023786">
    <property type="protein sequence ID" value="ADJ58519.1"/>
    <property type="molecule type" value="mRNA"/>
</dbReference>
<dbReference type="AlphaFoldDB" id="D9HQ31"/>
<feature type="chain" id="PRO_5007913314" evidence="1">
    <location>
        <begin position="23"/>
        <end position="94"/>
    </location>
</feature>
<dbReference type="EMBL" id="JF777228">
    <property type="protein sequence ID" value="AEU11573.1"/>
    <property type="molecule type" value="mRNA"/>
</dbReference>
<sequence>MKSLLLLVLLGLLQDSIWRVNGQKIKSFYVNNWGKYTLPRYVNMNVVKKLAEYILLYRDKMYCPYNNPKDCLKKSESEVIKAIAARILNDKTNG</sequence>
<feature type="signal peptide" evidence="1">
    <location>
        <begin position="1"/>
        <end position="22"/>
    </location>
</feature>
<evidence type="ECO:0000313" key="2">
    <source>
        <dbReference type="EMBL" id="ADJ58519.1"/>
    </source>
</evidence>